<name>A0A157S5J2_9BORD</name>
<dbReference type="OrthoDB" id="8670240at2"/>
<proteinExistence type="predicted"/>
<dbReference type="GO" id="GO:0016887">
    <property type="term" value="F:ATP hydrolysis activity"/>
    <property type="evidence" value="ECO:0007669"/>
    <property type="project" value="InterPro"/>
</dbReference>
<reference evidence="3 4" key="1">
    <citation type="submission" date="2016-04" db="EMBL/GenBank/DDBJ databases">
        <authorList>
            <consortium name="Pathogen Informatics"/>
        </authorList>
    </citation>
    <scope>NUCLEOTIDE SEQUENCE [LARGE SCALE GENOMIC DNA]</scope>
    <source>
        <strain evidence="3 4">H050680373</strain>
    </source>
</reference>
<dbReference type="PANTHER" id="PTHR32114:SF2">
    <property type="entry name" value="ABC TRANSPORTER ABCH.3"/>
    <property type="match status" value="1"/>
</dbReference>
<evidence type="ECO:0000313" key="4">
    <source>
        <dbReference type="Proteomes" id="UP000076848"/>
    </source>
</evidence>
<dbReference type="PANTHER" id="PTHR32114">
    <property type="entry name" value="ABC TRANSPORTER ABCH.3"/>
    <property type="match status" value="1"/>
</dbReference>
<dbReference type="GO" id="GO:0006302">
    <property type="term" value="P:double-strand break repair"/>
    <property type="evidence" value="ECO:0007669"/>
    <property type="project" value="InterPro"/>
</dbReference>
<dbReference type="InterPro" id="IPR038729">
    <property type="entry name" value="Rad50/SbcC_AAA"/>
</dbReference>
<dbReference type="Gene3D" id="3.40.50.300">
    <property type="entry name" value="P-loop containing nucleotide triphosphate hydrolases"/>
    <property type="match status" value="2"/>
</dbReference>
<dbReference type="SUPFAM" id="SSF75712">
    <property type="entry name" value="Rad50 coiled-coil Zn hook"/>
    <property type="match status" value="1"/>
</dbReference>
<dbReference type="STRING" id="288768.SAMEA3906486_00304"/>
<organism evidence="3 4">
    <name type="scientific">Bordetella ansorpii</name>
    <dbReference type="NCBI Taxonomy" id="288768"/>
    <lineage>
        <taxon>Bacteria</taxon>
        <taxon>Pseudomonadati</taxon>
        <taxon>Pseudomonadota</taxon>
        <taxon>Betaproteobacteria</taxon>
        <taxon>Burkholderiales</taxon>
        <taxon>Alcaligenaceae</taxon>
        <taxon>Bordetella</taxon>
    </lineage>
</organism>
<dbReference type="InterPro" id="IPR027417">
    <property type="entry name" value="P-loop_NTPase"/>
</dbReference>
<keyword evidence="1" id="KW-0175">Coiled coil</keyword>
<accession>A0A157S5J2</accession>
<keyword evidence="4" id="KW-1185">Reference proteome</keyword>
<dbReference type="SUPFAM" id="SSF52540">
    <property type="entry name" value="P-loop containing nucleoside triphosphate hydrolases"/>
    <property type="match status" value="1"/>
</dbReference>
<dbReference type="AlphaFoldDB" id="A0A157S5J2"/>
<dbReference type="Proteomes" id="UP000076848">
    <property type="component" value="Unassembled WGS sequence"/>
</dbReference>
<dbReference type="Pfam" id="PF13476">
    <property type="entry name" value="AAA_23"/>
    <property type="match status" value="1"/>
</dbReference>
<evidence type="ECO:0000313" key="3">
    <source>
        <dbReference type="EMBL" id="SAI65561.1"/>
    </source>
</evidence>
<feature type="domain" description="Rad50/SbcC-type AAA" evidence="2">
    <location>
        <begin position="9"/>
        <end position="62"/>
    </location>
</feature>
<sequence>MSTERLKTLVIRNFRSLRGEVVVPLDAQVVLVHGTNGMGKTSVLSALELALTGKIAHLAADGDGYRSYLTTLETGGGSIELTTTGPLREGARTKGTLDFSDTTFKPTPLLDAAEARFFAERCYLPQATLGKLLELYDDRGTGSTSPLTQFVKELLGLDPLDALVDGLFPAFNVTRIRNLVPAYRRLESLRTSLVQERDRISQSIRTTEQSRDTRASALTVTLAGLAMPNPITVDPATDIEALRTQLESERSEERALADLGGARSHITGLRERWRSLPTADADHDRAASERVEAIAAEALRMWRTGVGKELGELIATLRIQFSDIPEMDDGPEEARAFASRRAEAESARADSLVKTSNAAAEKVKALNTTVQRATARIGELNDALASGAKDARSLASALAGVAPHVEGDICPVCNRNFAEQDAGSLSAHIAAKIASLTSEAGRLQALSTERAEESTRLAAAQRDLLSATSGQLGAEEQADLTVRALQMADAAQRLKQMVPIAEQGRRLTTEARNARDAVAAARRLNEMSRSLVPEIEQIVQSVTGTPASNFETIDEALAGAERLVNERNRAAEAVLAARVRALSELDLYAKDRAQIEVLKGELEATKKRLAAVERAAVEVDTDREYAKKVSGAAGRVRAGIVKKVFNTSLNKVWRDLFVRLAPSEQFVPQFQLPTEDDGKVEAVLETLHRSGKTSGTPGAMLSQGNLNTAALTLFLALHLSVPSRFPWLVLDDPIQSMDDVHIAQFAALLRTLAKGMGRQLIVAVHERALFDYLSLELSPSFPGDSLIAVEITRNFDGNVVATPASFAYHEDHLVAA</sequence>
<protein>
    <submittedName>
        <fullName evidence="3">Chromosome segregation protein</fullName>
    </submittedName>
</protein>
<gene>
    <name evidence="3" type="ORF">SAMEA3906486_00304</name>
</gene>
<feature type="coiled-coil region" evidence="1">
    <location>
        <begin position="588"/>
        <end position="615"/>
    </location>
</feature>
<dbReference type="RefSeq" id="WP_066122763.1">
    <property type="nucleotide sequence ID" value="NZ_FKIF01000001.1"/>
</dbReference>
<evidence type="ECO:0000256" key="1">
    <source>
        <dbReference type="SAM" id="Coils"/>
    </source>
</evidence>
<evidence type="ECO:0000259" key="2">
    <source>
        <dbReference type="Pfam" id="PF13476"/>
    </source>
</evidence>
<dbReference type="EMBL" id="FKIF01000001">
    <property type="protein sequence ID" value="SAI65561.1"/>
    <property type="molecule type" value="Genomic_DNA"/>
</dbReference>